<name>J7TBP4_MORMO</name>
<evidence type="ECO:0000313" key="2">
    <source>
        <dbReference type="Proteomes" id="UP000011834"/>
    </source>
</evidence>
<keyword evidence="2" id="KW-1185">Reference proteome</keyword>
<dbReference type="InterPro" id="IPR036388">
    <property type="entry name" value="WH-like_DNA-bd_sf"/>
</dbReference>
<dbReference type="KEGG" id="mmk:MU9_2691"/>
<protein>
    <submittedName>
        <fullName evidence="1">Uncharacterized protein</fullName>
    </submittedName>
</protein>
<dbReference type="AlphaFoldDB" id="J7TBP4"/>
<dbReference type="Gene3D" id="1.10.10.10">
    <property type="entry name" value="Winged helix-like DNA-binding domain superfamily/Winged helix DNA-binding domain"/>
    <property type="match status" value="1"/>
</dbReference>
<dbReference type="Gene3D" id="3.40.50.300">
    <property type="entry name" value="P-loop containing nucleotide triphosphate hydrolases"/>
    <property type="match status" value="1"/>
</dbReference>
<accession>J7TBP4</accession>
<dbReference type="SUPFAM" id="SSF52540">
    <property type="entry name" value="P-loop containing nucleoside triphosphate hydrolases"/>
    <property type="match status" value="1"/>
</dbReference>
<sequence length="475" mass="55024">MFNTRSPSVRDWFKVLNWSKLPNFGNCHSTNDYEYFQKNYYCNEDIDTLYINLITTLSSGLNSQNIRIAGEPGAGKTSFLYAFKYMCENADAESELNNYVMYIIHINRTYDVNNEFFIDEASQHIIDAWKYFYGKCSHSNIFSEMQESSENPKSLLNKLSDYYKRNKDIFSKMLILAIDDVDLLSGEQVNHAVEHLLRSIEINSVKKWLSIRRVTLENYNGATKKKIEEFFPDPYEFPSIPIYDLIDYRIKQTCGNPVGFKNPFNVMLCNEVISSICEKNLRESLGLCKTILEDNLPGKFNSSTDEVVIANYIQTSAIKSLCSSQKLIDLHSDSYRLTIFPLAVDILACAQFHTDENIIFGAVNDCCMKRAFLADIAEEGHVYKIRTSEFNDVIKTLISHGCIAQKVTKERIFLTEKGKVTITFALREYYYEYCKRVNNVLLSANHYWALSSKKIDHKSIVDLFITWRERKRLSN</sequence>
<dbReference type="InterPro" id="IPR027417">
    <property type="entry name" value="P-loop_NTPase"/>
</dbReference>
<dbReference type="Proteomes" id="UP000011834">
    <property type="component" value="Chromosome"/>
</dbReference>
<evidence type="ECO:0000313" key="1">
    <source>
        <dbReference type="EMBL" id="AGG31736.1"/>
    </source>
</evidence>
<reference evidence="1 2" key="1">
    <citation type="journal article" date="2012" name="BMC Genomics">
        <title>Whole-genome sequencing and identification of Morganella morganii KT pathogenicity-related genes.</title>
        <authorList>
            <person name="Chen Y.T."/>
            <person name="Peng H.L."/>
            <person name="Shia W.C."/>
            <person name="Hsu F.R."/>
            <person name="Ken C.F."/>
            <person name="Tsao Y.M."/>
            <person name="Chen C.H."/>
            <person name="Liu C.E."/>
            <person name="Hsieh M.F."/>
            <person name="Chen H.C."/>
            <person name="Tang C.Y."/>
            <person name="Ku T.H."/>
        </authorList>
    </citation>
    <scope>NUCLEOTIDE SEQUENCE [LARGE SCALE GENOMIC DNA]</scope>
    <source>
        <strain evidence="1 2">KT</strain>
    </source>
</reference>
<proteinExistence type="predicted"/>
<dbReference type="EMBL" id="CP004345">
    <property type="protein sequence ID" value="AGG31736.1"/>
    <property type="molecule type" value="Genomic_DNA"/>
</dbReference>
<dbReference type="RefSeq" id="WP_004238121.1">
    <property type="nucleotide sequence ID" value="NC_020418.1"/>
</dbReference>
<dbReference type="HOGENOM" id="CLU_574672_0_0_6"/>
<dbReference type="eggNOG" id="COG0467">
    <property type="taxonomic scope" value="Bacteria"/>
</dbReference>
<gene>
    <name evidence="1" type="ORF">MU9_2691</name>
</gene>
<organism evidence="1 2">
    <name type="scientific">Morganella morganii subsp. morganii KT</name>
    <dbReference type="NCBI Taxonomy" id="1124991"/>
    <lineage>
        <taxon>Bacteria</taxon>
        <taxon>Pseudomonadati</taxon>
        <taxon>Pseudomonadota</taxon>
        <taxon>Gammaproteobacteria</taxon>
        <taxon>Enterobacterales</taxon>
        <taxon>Morganellaceae</taxon>
        <taxon>Morganella</taxon>
    </lineage>
</organism>